<dbReference type="PROSITE" id="PS52004">
    <property type="entry name" value="KS3_2"/>
    <property type="match status" value="1"/>
</dbReference>
<dbReference type="Gene3D" id="3.40.366.10">
    <property type="entry name" value="Malonyl-Coenzyme A Acyl Carrier Protein, domain 2"/>
    <property type="match status" value="1"/>
</dbReference>
<dbReference type="GO" id="GO:0004312">
    <property type="term" value="F:fatty acid synthase activity"/>
    <property type="evidence" value="ECO:0007669"/>
    <property type="project" value="TreeGrafter"/>
</dbReference>
<dbReference type="STRING" id="742152.A0A2H3J259"/>
<dbReference type="GO" id="GO:0044550">
    <property type="term" value="P:secondary metabolite biosynthetic process"/>
    <property type="evidence" value="ECO:0007669"/>
    <property type="project" value="UniProtKB-ARBA"/>
</dbReference>
<keyword evidence="3" id="KW-0808">Transferase</keyword>
<dbReference type="Gene3D" id="3.40.50.720">
    <property type="entry name" value="NAD(P)-binding Rossmann-like Domain"/>
    <property type="match status" value="2"/>
</dbReference>
<dbReference type="Pfam" id="PF21089">
    <property type="entry name" value="PKS_DH_N"/>
    <property type="match status" value="1"/>
</dbReference>
<dbReference type="Pfam" id="PF02801">
    <property type="entry name" value="Ketoacyl-synt_C"/>
    <property type="match status" value="1"/>
</dbReference>
<dbReference type="OrthoDB" id="329835at2759"/>
<dbReference type="InterPro" id="IPR001227">
    <property type="entry name" value="Ac_transferase_dom_sf"/>
</dbReference>
<dbReference type="InterPro" id="IPR057326">
    <property type="entry name" value="KR_dom"/>
</dbReference>
<protein>
    <recommendedName>
        <fullName evidence="11">Polyketide synthase</fullName>
    </recommendedName>
</protein>
<feature type="domain" description="Ketosynthase family 3 (KS3)" evidence="7">
    <location>
        <begin position="2"/>
        <end position="420"/>
    </location>
</feature>
<keyword evidence="10" id="KW-1185">Reference proteome</keyword>
<evidence type="ECO:0000256" key="6">
    <source>
        <dbReference type="PROSITE-ProRule" id="PRU01363"/>
    </source>
</evidence>
<dbReference type="EMBL" id="KB467876">
    <property type="protein sequence ID" value="PCH36322.1"/>
    <property type="molecule type" value="Genomic_DNA"/>
</dbReference>
<evidence type="ECO:0000256" key="5">
    <source>
        <dbReference type="ARBA" id="ARBA00023268"/>
    </source>
</evidence>
<dbReference type="Pfam" id="PF07993">
    <property type="entry name" value="NAD_binding_4"/>
    <property type="match status" value="1"/>
</dbReference>
<evidence type="ECO:0000313" key="9">
    <source>
        <dbReference type="EMBL" id="PCH36322.1"/>
    </source>
</evidence>
<dbReference type="Pfam" id="PF00698">
    <property type="entry name" value="Acyl_transf_1"/>
    <property type="match status" value="1"/>
</dbReference>
<dbReference type="SMART" id="SM00826">
    <property type="entry name" value="PKS_DH"/>
    <property type="match status" value="1"/>
</dbReference>
<dbReference type="InterPro" id="IPR036736">
    <property type="entry name" value="ACP-like_sf"/>
</dbReference>
<dbReference type="Pfam" id="PF08659">
    <property type="entry name" value="KR"/>
    <property type="match status" value="1"/>
</dbReference>
<dbReference type="SUPFAM" id="SSF51735">
    <property type="entry name" value="NAD(P)-binding Rossmann-fold domains"/>
    <property type="match status" value="2"/>
</dbReference>
<dbReference type="InterPro" id="IPR049552">
    <property type="entry name" value="PKS_DH_N"/>
</dbReference>
<dbReference type="InterPro" id="IPR014043">
    <property type="entry name" value="Acyl_transferase_dom"/>
</dbReference>
<proteinExistence type="predicted"/>
<evidence type="ECO:0008006" key="11">
    <source>
        <dbReference type="Google" id="ProtNLM"/>
    </source>
</evidence>
<keyword evidence="1" id="KW-0596">Phosphopantetheine</keyword>
<dbReference type="SMART" id="SM00827">
    <property type="entry name" value="PKS_AT"/>
    <property type="match status" value="1"/>
</dbReference>
<evidence type="ECO:0000256" key="4">
    <source>
        <dbReference type="ARBA" id="ARBA00023026"/>
    </source>
</evidence>
<dbReference type="Pfam" id="PF00109">
    <property type="entry name" value="ketoacyl-synt"/>
    <property type="match status" value="1"/>
</dbReference>
<evidence type="ECO:0000313" key="10">
    <source>
        <dbReference type="Proteomes" id="UP000218811"/>
    </source>
</evidence>
<feature type="active site" description="Proton donor; for dehydratase activity" evidence="6">
    <location>
        <position position="1071"/>
    </location>
</feature>
<dbReference type="InterPro" id="IPR049900">
    <property type="entry name" value="PKS_mFAS_DH"/>
</dbReference>
<dbReference type="InterPro" id="IPR020807">
    <property type="entry name" value="PKS_DH"/>
</dbReference>
<feature type="region of interest" description="N-terminal hotdog fold" evidence="6">
    <location>
        <begin position="879"/>
        <end position="998"/>
    </location>
</feature>
<dbReference type="InterPro" id="IPR036291">
    <property type="entry name" value="NAD(P)-bd_dom_sf"/>
</dbReference>
<dbReference type="InterPro" id="IPR042104">
    <property type="entry name" value="PKS_dehydratase_sf"/>
</dbReference>
<dbReference type="SUPFAM" id="SSF52151">
    <property type="entry name" value="FabD/lysophospholipase-like"/>
    <property type="match status" value="1"/>
</dbReference>
<dbReference type="InterPro" id="IPR016039">
    <property type="entry name" value="Thiolase-like"/>
</dbReference>
<dbReference type="PROSITE" id="PS52019">
    <property type="entry name" value="PKS_MFAS_DH"/>
    <property type="match status" value="1"/>
</dbReference>
<dbReference type="InterPro" id="IPR050091">
    <property type="entry name" value="PKS_NRPS_Biosynth_Enz"/>
</dbReference>
<dbReference type="OMA" id="IANRISC"/>
<dbReference type="InterPro" id="IPR013120">
    <property type="entry name" value="FAR_NAD-bd"/>
</dbReference>
<dbReference type="Pfam" id="PF16197">
    <property type="entry name" value="KAsynt_C_assoc"/>
    <property type="match status" value="1"/>
</dbReference>
<dbReference type="Pfam" id="PF00550">
    <property type="entry name" value="PP-binding"/>
    <property type="match status" value="1"/>
</dbReference>
<name>A0A2H3J259_WOLCO</name>
<dbReference type="InterPro" id="IPR013968">
    <property type="entry name" value="PKS_KR"/>
</dbReference>
<dbReference type="SUPFAM" id="SSF53901">
    <property type="entry name" value="Thiolase-like"/>
    <property type="match status" value="1"/>
</dbReference>
<dbReference type="GO" id="GO:0004315">
    <property type="term" value="F:3-oxoacyl-[acyl-carrier-protein] synthase activity"/>
    <property type="evidence" value="ECO:0007669"/>
    <property type="project" value="InterPro"/>
</dbReference>
<organism evidence="9 10">
    <name type="scientific">Wolfiporia cocos (strain MD-104)</name>
    <name type="common">Brown rot fungus</name>
    <dbReference type="NCBI Taxonomy" id="742152"/>
    <lineage>
        <taxon>Eukaryota</taxon>
        <taxon>Fungi</taxon>
        <taxon>Dikarya</taxon>
        <taxon>Basidiomycota</taxon>
        <taxon>Agaricomycotina</taxon>
        <taxon>Agaricomycetes</taxon>
        <taxon>Polyporales</taxon>
        <taxon>Phaeolaceae</taxon>
        <taxon>Wolfiporia</taxon>
    </lineage>
</organism>
<dbReference type="SUPFAM" id="SSF47336">
    <property type="entry name" value="ACP-like"/>
    <property type="match status" value="1"/>
</dbReference>
<dbReference type="Gene3D" id="3.10.129.110">
    <property type="entry name" value="Polyketide synthase dehydratase"/>
    <property type="match status" value="1"/>
</dbReference>
<dbReference type="PANTHER" id="PTHR43775:SF37">
    <property type="entry name" value="SI:DKEY-61P9.11"/>
    <property type="match status" value="1"/>
</dbReference>
<dbReference type="InterPro" id="IPR018201">
    <property type="entry name" value="Ketoacyl_synth_AS"/>
</dbReference>
<accession>A0A2H3J259</accession>
<keyword evidence="2" id="KW-0597">Phosphoprotein</keyword>
<dbReference type="InterPro" id="IPR014030">
    <property type="entry name" value="Ketoacyl_synth_N"/>
</dbReference>
<feature type="domain" description="PKS/mFAS DH" evidence="8">
    <location>
        <begin position="879"/>
        <end position="1160"/>
    </location>
</feature>
<dbReference type="SMART" id="SM00822">
    <property type="entry name" value="PKS_KR"/>
    <property type="match status" value="1"/>
</dbReference>
<dbReference type="Gene3D" id="3.40.47.10">
    <property type="match status" value="1"/>
</dbReference>
<evidence type="ECO:0000256" key="2">
    <source>
        <dbReference type="ARBA" id="ARBA00022553"/>
    </source>
</evidence>
<evidence type="ECO:0000256" key="3">
    <source>
        <dbReference type="ARBA" id="ARBA00022679"/>
    </source>
</evidence>
<dbReference type="SMART" id="SM00825">
    <property type="entry name" value="PKS_KS"/>
    <property type="match status" value="1"/>
</dbReference>
<dbReference type="Proteomes" id="UP000218811">
    <property type="component" value="Unassembled WGS sequence"/>
</dbReference>
<dbReference type="PROSITE" id="PS00606">
    <property type="entry name" value="KS3_1"/>
    <property type="match status" value="1"/>
</dbReference>
<dbReference type="InterPro" id="IPR006162">
    <property type="entry name" value="Ppantetheine_attach_site"/>
</dbReference>
<dbReference type="Gene3D" id="1.10.1200.10">
    <property type="entry name" value="ACP-like"/>
    <property type="match status" value="1"/>
</dbReference>
<evidence type="ECO:0000259" key="7">
    <source>
        <dbReference type="PROSITE" id="PS52004"/>
    </source>
</evidence>
<dbReference type="PANTHER" id="PTHR43775">
    <property type="entry name" value="FATTY ACID SYNTHASE"/>
    <property type="match status" value="1"/>
</dbReference>
<dbReference type="InterPro" id="IPR016035">
    <property type="entry name" value="Acyl_Trfase/lysoPLipase"/>
</dbReference>
<dbReference type="InterPro" id="IPR014031">
    <property type="entry name" value="Ketoacyl_synth_C"/>
</dbReference>
<gene>
    <name evidence="9" type="ORF">WOLCODRAFT_108541</name>
</gene>
<dbReference type="PROSITE" id="PS00012">
    <property type="entry name" value="PHOSPHOPANTETHEINE"/>
    <property type="match status" value="1"/>
</dbReference>
<dbReference type="InterPro" id="IPR049551">
    <property type="entry name" value="PKS_DH_C"/>
</dbReference>
<dbReference type="CDD" id="cd00833">
    <property type="entry name" value="PKS"/>
    <property type="match status" value="1"/>
</dbReference>
<dbReference type="InterPro" id="IPR009081">
    <property type="entry name" value="PP-bd_ACP"/>
</dbReference>
<dbReference type="Pfam" id="PF14765">
    <property type="entry name" value="PS-DH"/>
    <property type="match status" value="1"/>
</dbReference>
<dbReference type="InterPro" id="IPR020841">
    <property type="entry name" value="PKS_Beta-ketoAc_synthase_dom"/>
</dbReference>
<dbReference type="InterPro" id="IPR016036">
    <property type="entry name" value="Malonyl_transacylase_ACP-bd"/>
</dbReference>
<dbReference type="GO" id="GO:0006633">
    <property type="term" value="P:fatty acid biosynthetic process"/>
    <property type="evidence" value="ECO:0007669"/>
    <property type="project" value="InterPro"/>
</dbReference>
<keyword evidence="5" id="KW-0511">Multifunctional enzyme</keyword>
<keyword evidence="4" id="KW-0843">Virulence</keyword>
<reference evidence="9 10" key="1">
    <citation type="journal article" date="2012" name="Science">
        <title>The Paleozoic origin of enzymatic lignin decomposition reconstructed from 31 fungal genomes.</title>
        <authorList>
            <person name="Floudas D."/>
            <person name="Binder M."/>
            <person name="Riley R."/>
            <person name="Barry K."/>
            <person name="Blanchette R.A."/>
            <person name="Henrissat B."/>
            <person name="Martinez A.T."/>
            <person name="Otillar R."/>
            <person name="Spatafora J.W."/>
            <person name="Yadav J.S."/>
            <person name="Aerts A."/>
            <person name="Benoit I."/>
            <person name="Boyd A."/>
            <person name="Carlson A."/>
            <person name="Copeland A."/>
            <person name="Coutinho P.M."/>
            <person name="de Vries R.P."/>
            <person name="Ferreira P."/>
            <person name="Findley K."/>
            <person name="Foster B."/>
            <person name="Gaskell J."/>
            <person name="Glotzer D."/>
            <person name="Gorecki P."/>
            <person name="Heitman J."/>
            <person name="Hesse C."/>
            <person name="Hori C."/>
            <person name="Igarashi K."/>
            <person name="Jurgens J.A."/>
            <person name="Kallen N."/>
            <person name="Kersten P."/>
            <person name="Kohler A."/>
            <person name="Kuees U."/>
            <person name="Kumar T.K.A."/>
            <person name="Kuo A."/>
            <person name="LaButti K."/>
            <person name="Larrondo L.F."/>
            <person name="Lindquist E."/>
            <person name="Ling A."/>
            <person name="Lombard V."/>
            <person name="Lucas S."/>
            <person name="Lundell T."/>
            <person name="Martin R."/>
            <person name="McLaughlin D.J."/>
            <person name="Morgenstern I."/>
            <person name="Morin E."/>
            <person name="Murat C."/>
            <person name="Nagy L.G."/>
            <person name="Nolan M."/>
            <person name="Ohm R.A."/>
            <person name="Patyshakuliyeva A."/>
            <person name="Rokas A."/>
            <person name="Ruiz-Duenas F.J."/>
            <person name="Sabat G."/>
            <person name="Salamov A."/>
            <person name="Samejima M."/>
            <person name="Schmutz J."/>
            <person name="Slot J.C."/>
            <person name="St John F."/>
            <person name="Stenlid J."/>
            <person name="Sun H."/>
            <person name="Sun S."/>
            <person name="Syed K."/>
            <person name="Tsang A."/>
            <person name="Wiebenga A."/>
            <person name="Young D."/>
            <person name="Pisabarro A."/>
            <person name="Eastwood D.C."/>
            <person name="Martin F."/>
            <person name="Cullen D."/>
            <person name="Grigoriev I.V."/>
            <person name="Hibbett D.S."/>
        </authorList>
    </citation>
    <scope>NUCLEOTIDE SEQUENCE [LARGE SCALE GENOMIC DNA]</scope>
    <source>
        <strain evidence="9 10">MD-104</strain>
    </source>
</reference>
<evidence type="ECO:0000256" key="1">
    <source>
        <dbReference type="ARBA" id="ARBA00022450"/>
    </source>
</evidence>
<dbReference type="InterPro" id="IPR032821">
    <property type="entry name" value="PKS_assoc"/>
</dbReference>
<dbReference type="SUPFAM" id="SSF55048">
    <property type="entry name" value="Probable ACP-binding domain of malonyl-CoA ACP transacylase"/>
    <property type="match status" value="1"/>
</dbReference>
<feature type="active site" description="Proton acceptor; for dehydratase activity" evidence="6">
    <location>
        <position position="913"/>
    </location>
</feature>
<sequence length="2477" mass="268754">MATPVAIVGIATELPSGTHAASNLDHQAFYQFLLDGLESYERIPAGRFNIDAWKGTNPGQICTELGSFMKDIDVFDNVEFGISSRDARMMAPSTRKLLENCFLALLDSGIDYRAKRVGCYTSGTAFDLMSSTEPDLYEARGSFSGAPSMVANRISTHLDLLGPSVPTDTACSSSLTAFHLAVQAILNNECDAAVVGGCQINHRFADWFTYSQAGILAKDGRCKPFDASADGFGRAEGCVAVVLKPLEAALKDHDKIYATVLGTSINSCGGYAPPGAPVAEAQRDAMIDAFRRAGRSPQEVDFVELHATGTAKGDPVEANWVGEHFKRDDDLLVGSVKGNIGHTEIVAFLASLSKVLSSVERGVIPPNVNVKTLNPAIHWDEYKLKIPLGPTPLPCRKERPLIAMSSSGIGGSNGHVILEGPPKTEVSYKENELPAALLMASGLSSRTTSVFVDSLATAGEKNRDELAVLSTILGRRSKQMTYRSFAVVEPGQEKAPQFSAPQHSPRVPGPIVFVFSGQGPQHKEMGRELFKRFPVFRRSVLEMDEVFKRLTNKSVIHDNGLFGETVQVERKDVWPISLILPSIAVFQIAMYDLLVSLGIKPDIVLGHSAGETAVLYASGAASKEMAVELSIIRGTTFIPVEAYGGGMAALGCGPEEAAPLIEQARAEFPNDILEIACYNSPTAVAIAGHDTAIGKVLELATQKDIFARKIRTRVPIHSSMMDYCQKDYCAGLKDLFERYSGDHHAKVTAYSTYTGELFEEEYSADYFWNNTRNAVRFTQTIDAINKAHPDATYLEISPHPVLSSYLTSMTDGANVFDSARRPKNDVSSELRDVLGLCGKLTAAGHNCVDFTVLNGRACYEDQLSIPAYPFQKKAFPLWPDTVGAAIQQEAHPGPLNRRQMRVNKDTHTVLGEHVIRGEPIMPAAGFIEMALEYGATTLVDVHMRSILPLSSETPTKVDVHLDGSHWTVKSYGQNKFRSDNDSGRLHAEGYLLFDEPPTYAPIDIAAIRQRLPGFVGSSFYQNLAYFSTYGPRLRRVACAYYGYKEALVSIRGMDEVLAADGGYVIHPAILDACLHITAYKPFHGNFDPNTYYLPASSEAVIVHRALEKGKFPPHIYAHVLLTKWTPGSLIYEITLVDDDGRQLCTLHNFEAAKHRIDASSEELLPYEVVLQPAFNSTVTGDSSKSATVSYTAGLRDALSSVAPGASRRLVRISVLNADRSAYAQIAQVLGEFPAFYFEVIVPSDVDQKLLALEPEAGVVHVANSSEEEASADLFDIVLAFESAAEGTKYSSSIFPSGFLVVSQSTSLSDAELSLVSNYNDGSSSSALYQKTSVADAAPLLDENEAFVFTYHKDSEADLKWDLSGLDTSAELDIWIFAQEGADGSAGLGLVRALRREYLGWTIHFVVFSDDGDEDSRVALVKKLSPALKDELDLIISASGDVLVPKLVPLHYPEISATQSSAQLQDLPADHVLVDILSTFTSGATTAYLATVAHSSLSNVKEGAHLVGFAQDKVSGRVAVDTKAAYPVSLKAGQDVSSVPAIASGLVTAALATGLESFRNPARLRSTRVLVTHADTTVGWTIREAYAALGVDVVSVKQTSTLFEIASLGRGEFDLAVTGYEDLSHIQILQTLLHPVRGRTFLWNHQESGLPAIIKTNPWSVQDALQSTVGALEVYLAKVAAQQPKLAEERSEAPVVVSNKVTKAYQASFDPEKTYLVLGGIGSIGAYISLLLYRRGARHIVVTSRRGESSLTSNTNLIVRRMFEYLKSIDGLDLRLEAVDASSTESMQKLKSSIGPIGGCFVLTAVIIDRTFLHAQEEEFAQTYAAKPGVLKIMQETLDLKAADFIVSFSSIMALVGNAGQTAYTAANSVLEEESAKLPNAFSFICPGIIDSSLVLAGKDEAAAGHMNQFATWALSASDMVNWLEDAISRFQSGQHFRRYVPAVDWDAQERTMGMPKIGRHLLSQTSTEHVSSGSVEEQMAEIIQTVLNVPQADFSPDTPLTAYGIDSLSAARLSFLLRPIAEFTQLQLLADVSMNDLLAKIAATSSETVTTQETVITRSVDQAMKAMLAKYTEGLRVGTVANEVDSTSTTDDVVLVTGTTGGLGTNILVKLLQDDNVRKVYAFNRKHAGGLSVKERQRAAIVSQGFSAELADSPKLVLVEGNLSSNDLGISSELSEKLSLEVTHIIHNAWKLDFYAMLESFEELIAGTRRLIDFASQSKHSPAPKFSFISTIAIWRNPKTYPAPEAPILEAKMAVEHGYSEGKWVAERITQIAAEQSVVKTNVIRAGLLTGAPNGFWDTDHWVPALVQSAEYLDCLPAGDENISWVPIDAAAAAIADMRNYTNETVHLIHPKPVSWAAVMGPLAQALRVPLVPFHEWLARLENIAQSEDSQDGKHHGKDKAAVKLLSFFLELQKRRATSTSRESMGHLPQAVAEKAKKASKTFGDENLPTLGAQDVEKWVAYWRKVGFLSTPADASA</sequence>
<feature type="region of interest" description="C-terminal hotdog fold" evidence="6">
    <location>
        <begin position="1011"/>
        <end position="1160"/>
    </location>
</feature>
<evidence type="ECO:0000259" key="8">
    <source>
        <dbReference type="PROSITE" id="PS52019"/>
    </source>
</evidence>